<comment type="caution">
    <text evidence="1">The sequence shown here is derived from an EMBL/GenBank/DDBJ whole genome shotgun (WGS) entry which is preliminary data.</text>
</comment>
<organism evidence="1 2">
    <name type="scientific">Austropuccinia psidii MF-1</name>
    <dbReference type="NCBI Taxonomy" id="1389203"/>
    <lineage>
        <taxon>Eukaryota</taxon>
        <taxon>Fungi</taxon>
        <taxon>Dikarya</taxon>
        <taxon>Basidiomycota</taxon>
        <taxon>Pucciniomycotina</taxon>
        <taxon>Pucciniomycetes</taxon>
        <taxon>Pucciniales</taxon>
        <taxon>Sphaerophragmiaceae</taxon>
        <taxon>Austropuccinia</taxon>
    </lineage>
</organism>
<keyword evidence="2" id="KW-1185">Reference proteome</keyword>
<dbReference type="EMBL" id="AVOT02114278">
    <property type="protein sequence ID" value="MBW0583115.1"/>
    <property type="molecule type" value="Genomic_DNA"/>
</dbReference>
<protein>
    <submittedName>
        <fullName evidence="1">Uncharacterized protein</fullName>
    </submittedName>
</protein>
<evidence type="ECO:0000313" key="1">
    <source>
        <dbReference type="EMBL" id="MBW0583115.1"/>
    </source>
</evidence>
<proteinExistence type="predicted"/>
<evidence type="ECO:0000313" key="2">
    <source>
        <dbReference type="Proteomes" id="UP000765509"/>
    </source>
</evidence>
<accession>A0A9Q3Q3N7</accession>
<name>A0A9Q3Q3N7_9BASI</name>
<gene>
    <name evidence="1" type="ORF">O181_122830</name>
</gene>
<sequence length="139" mass="15237">MLVKGPKNAKHSLRLYRLPTIHTPILTLGKVANNADQFLRLCRLPTIHMPMLTPVQAPDNSHANPYTCEVPGQGASLVPPGIPGASHFNELHPQKESCGASRNAPTRFVDDGSRNHVEQVAMLQQDSVYGFVDDGLRNH</sequence>
<dbReference type="Proteomes" id="UP000765509">
    <property type="component" value="Unassembled WGS sequence"/>
</dbReference>
<dbReference type="AlphaFoldDB" id="A0A9Q3Q3N7"/>
<reference evidence="1" key="1">
    <citation type="submission" date="2021-03" db="EMBL/GenBank/DDBJ databases">
        <title>Draft genome sequence of rust myrtle Austropuccinia psidii MF-1, a brazilian biotype.</title>
        <authorList>
            <person name="Quecine M.C."/>
            <person name="Pachon D.M.R."/>
            <person name="Bonatelli M.L."/>
            <person name="Correr F.H."/>
            <person name="Franceschini L.M."/>
            <person name="Leite T.F."/>
            <person name="Margarido G.R.A."/>
            <person name="Almeida C.A."/>
            <person name="Ferrarezi J.A."/>
            <person name="Labate C.A."/>
        </authorList>
    </citation>
    <scope>NUCLEOTIDE SEQUENCE</scope>
    <source>
        <strain evidence="1">MF-1</strain>
    </source>
</reference>